<evidence type="ECO:0000256" key="1">
    <source>
        <dbReference type="SAM" id="MobiDB-lite"/>
    </source>
</evidence>
<keyword evidence="3" id="KW-1185">Reference proteome</keyword>
<name>A0A4C1VX23_EUMVA</name>
<gene>
    <name evidence="2" type="ORF">EVAR_23407_1</name>
</gene>
<dbReference type="EMBL" id="BGZK01000423">
    <property type="protein sequence ID" value="GBP42769.1"/>
    <property type="molecule type" value="Genomic_DNA"/>
</dbReference>
<accession>A0A4C1VX23</accession>
<organism evidence="2 3">
    <name type="scientific">Eumeta variegata</name>
    <name type="common">Bagworm moth</name>
    <name type="synonym">Eumeta japonica</name>
    <dbReference type="NCBI Taxonomy" id="151549"/>
    <lineage>
        <taxon>Eukaryota</taxon>
        <taxon>Metazoa</taxon>
        <taxon>Ecdysozoa</taxon>
        <taxon>Arthropoda</taxon>
        <taxon>Hexapoda</taxon>
        <taxon>Insecta</taxon>
        <taxon>Pterygota</taxon>
        <taxon>Neoptera</taxon>
        <taxon>Endopterygota</taxon>
        <taxon>Lepidoptera</taxon>
        <taxon>Glossata</taxon>
        <taxon>Ditrysia</taxon>
        <taxon>Tineoidea</taxon>
        <taxon>Psychidae</taxon>
        <taxon>Oiketicinae</taxon>
        <taxon>Eumeta</taxon>
    </lineage>
</organism>
<proteinExistence type="predicted"/>
<feature type="region of interest" description="Disordered" evidence="1">
    <location>
        <begin position="1"/>
        <end position="42"/>
    </location>
</feature>
<protein>
    <submittedName>
        <fullName evidence="2">Uncharacterized protein</fullName>
    </submittedName>
</protein>
<feature type="compositionally biased region" description="Basic and acidic residues" evidence="1">
    <location>
        <begin position="7"/>
        <end position="16"/>
    </location>
</feature>
<evidence type="ECO:0000313" key="3">
    <source>
        <dbReference type="Proteomes" id="UP000299102"/>
    </source>
</evidence>
<comment type="caution">
    <text evidence="2">The sequence shown here is derived from an EMBL/GenBank/DDBJ whole genome shotgun (WGS) entry which is preliminary data.</text>
</comment>
<feature type="region of interest" description="Disordered" evidence="1">
    <location>
        <begin position="81"/>
        <end position="100"/>
    </location>
</feature>
<feature type="compositionally biased region" description="Polar residues" evidence="1">
    <location>
        <begin position="27"/>
        <end position="37"/>
    </location>
</feature>
<evidence type="ECO:0000313" key="2">
    <source>
        <dbReference type="EMBL" id="GBP42769.1"/>
    </source>
</evidence>
<dbReference type="AlphaFoldDB" id="A0A4C1VX23"/>
<reference evidence="2 3" key="1">
    <citation type="journal article" date="2019" name="Commun. Biol.">
        <title>The bagworm genome reveals a unique fibroin gene that provides high tensile strength.</title>
        <authorList>
            <person name="Kono N."/>
            <person name="Nakamura H."/>
            <person name="Ohtoshi R."/>
            <person name="Tomita M."/>
            <person name="Numata K."/>
            <person name="Arakawa K."/>
        </authorList>
    </citation>
    <scope>NUCLEOTIDE SEQUENCE [LARGE SCALE GENOMIC DNA]</scope>
</reference>
<dbReference type="Proteomes" id="UP000299102">
    <property type="component" value="Unassembled WGS sequence"/>
</dbReference>
<sequence length="100" mass="11555">MRSRPLQKQETRDSSEKNYGTSVEIASYTTPHTSSPRHSIICEPLRLQDATVRRDVRRPSKQSSATAGYLTATRACALRRARRWQPARKQLKQLKKPIRH</sequence>